<sequence length="200" mass="22489">MKLVVYLLLLGLVCIATRAEEEAQEKKGEVHETKQKETEKESVQKELGVKTDGKQESSEKKGAQQKGAVVDEERKERVGENRELRGKKTAEDLPQVFEDPRLRMGTPFAHRMPLRGFRAQEHRDRVLRMLHRAASDRIGVSGRSGVPNRFFPEWPYGAKQVPPSLLSPPVANGAGNPSPGIITQGCEQQKYQTTAQQRYT</sequence>
<organism evidence="3">
    <name type="scientific">Cyprideis torosa</name>
    <dbReference type="NCBI Taxonomy" id="163714"/>
    <lineage>
        <taxon>Eukaryota</taxon>
        <taxon>Metazoa</taxon>
        <taxon>Ecdysozoa</taxon>
        <taxon>Arthropoda</taxon>
        <taxon>Crustacea</taxon>
        <taxon>Oligostraca</taxon>
        <taxon>Ostracoda</taxon>
        <taxon>Podocopa</taxon>
        <taxon>Podocopida</taxon>
        <taxon>Cytherocopina</taxon>
        <taxon>Cytheroidea</taxon>
        <taxon>Cytherideidae</taxon>
        <taxon>Cyprideis</taxon>
    </lineage>
</organism>
<evidence type="ECO:0000313" key="3">
    <source>
        <dbReference type="EMBL" id="CAD7223898.1"/>
    </source>
</evidence>
<feature type="compositionally biased region" description="Basic and acidic residues" evidence="1">
    <location>
        <begin position="69"/>
        <end position="91"/>
    </location>
</feature>
<name>A0A7R8ZJL4_9CRUS</name>
<feature type="chain" id="PRO_5043870860" evidence="2">
    <location>
        <begin position="20"/>
        <end position="200"/>
    </location>
</feature>
<protein>
    <submittedName>
        <fullName evidence="3">Uncharacterized protein</fullName>
    </submittedName>
</protein>
<feature type="region of interest" description="Disordered" evidence="1">
    <location>
        <begin position="21"/>
        <end position="94"/>
    </location>
</feature>
<accession>A0A7R8ZJL4</accession>
<evidence type="ECO:0000256" key="2">
    <source>
        <dbReference type="SAM" id="SignalP"/>
    </source>
</evidence>
<feature type="signal peptide" evidence="2">
    <location>
        <begin position="1"/>
        <end position="19"/>
    </location>
</feature>
<dbReference type="AlphaFoldDB" id="A0A7R8ZJL4"/>
<evidence type="ECO:0000256" key="1">
    <source>
        <dbReference type="SAM" id="MobiDB-lite"/>
    </source>
</evidence>
<keyword evidence="2" id="KW-0732">Signal</keyword>
<feature type="compositionally biased region" description="Basic and acidic residues" evidence="1">
    <location>
        <begin position="21"/>
        <end position="62"/>
    </location>
</feature>
<dbReference type="EMBL" id="OB660272">
    <property type="protein sequence ID" value="CAD7223898.1"/>
    <property type="molecule type" value="Genomic_DNA"/>
</dbReference>
<reference evidence="3" key="1">
    <citation type="submission" date="2020-11" db="EMBL/GenBank/DDBJ databases">
        <authorList>
            <person name="Tran Van P."/>
        </authorList>
    </citation>
    <scope>NUCLEOTIDE SEQUENCE</scope>
</reference>
<gene>
    <name evidence="3" type="ORF">CTOB1V02_LOCUS1871</name>
</gene>
<proteinExistence type="predicted"/>